<dbReference type="SUPFAM" id="SSF69304">
    <property type="entry name" value="Tricorn protease N-terminal domain"/>
    <property type="match status" value="1"/>
</dbReference>
<name>A0A0S7YDA4_UNCT6</name>
<dbReference type="Gene3D" id="2.120.10.30">
    <property type="entry name" value="TolB, C-terminal domain"/>
    <property type="match status" value="2"/>
</dbReference>
<protein>
    <recommendedName>
        <fullName evidence="4">Dipeptidylpeptidase IV N-terminal domain-containing protein</fullName>
    </recommendedName>
</protein>
<sequence length="244" mass="27144">MGLWFIEPDGSNLTMFLQGFFSSLDWHPNGETIIVPGHVIDVIDTTVSDLYIGAYPRYNPDGSKISYTIYAGDSMGLWIVNSDGSEAHRIAINTEKADWAPNGRELVYVRYPHDPSPLVIADTNGTVTFDIPLPETNSGTPLRSPASFSPDGEKILFDYQIIIGDFQSDEMLLSDWQIYVINRDGTGLEQLTEDGGLFPVWSPNGQQIAYVKYSYWGSEEDGDGQLWVMNADGSGKKQLTFVRN</sequence>
<comment type="similarity">
    <text evidence="1">Belongs to the TolB family.</text>
</comment>
<dbReference type="PANTHER" id="PTHR36842:SF1">
    <property type="entry name" value="PROTEIN TOLB"/>
    <property type="match status" value="1"/>
</dbReference>
<dbReference type="Pfam" id="PF07676">
    <property type="entry name" value="PD40"/>
    <property type="match status" value="1"/>
</dbReference>
<evidence type="ECO:0000313" key="2">
    <source>
        <dbReference type="EMBL" id="KPJ72770.1"/>
    </source>
</evidence>
<dbReference type="InterPro" id="IPR011659">
    <property type="entry name" value="WD40"/>
</dbReference>
<evidence type="ECO:0000313" key="3">
    <source>
        <dbReference type="Proteomes" id="UP000051012"/>
    </source>
</evidence>
<organism evidence="2 3">
    <name type="scientific">candidate division TA06 bacterium DG_78</name>
    <dbReference type="NCBI Taxonomy" id="1703772"/>
    <lineage>
        <taxon>Bacteria</taxon>
        <taxon>Bacteria division TA06</taxon>
    </lineage>
</organism>
<dbReference type="Proteomes" id="UP000051012">
    <property type="component" value="Unassembled WGS sequence"/>
</dbReference>
<gene>
    <name evidence="2" type="ORF">AMJ52_05280</name>
</gene>
<proteinExistence type="inferred from homology"/>
<dbReference type="EMBL" id="LJNI01000056">
    <property type="protein sequence ID" value="KPJ72770.1"/>
    <property type="molecule type" value="Genomic_DNA"/>
</dbReference>
<evidence type="ECO:0008006" key="4">
    <source>
        <dbReference type="Google" id="ProtNLM"/>
    </source>
</evidence>
<dbReference type="AlphaFoldDB" id="A0A0S7YDA4"/>
<comment type="caution">
    <text evidence="2">The sequence shown here is derived from an EMBL/GenBank/DDBJ whole genome shotgun (WGS) entry which is preliminary data.</text>
</comment>
<accession>A0A0S7YDA4</accession>
<reference evidence="2 3" key="1">
    <citation type="journal article" date="2015" name="Microbiome">
        <title>Genomic resolution of linkages in carbon, nitrogen, and sulfur cycling among widespread estuary sediment bacteria.</title>
        <authorList>
            <person name="Baker B.J."/>
            <person name="Lazar C.S."/>
            <person name="Teske A.P."/>
            <person name="Dick G.J."/>
        </authorList>
    </citation>
    <scope>NUCLEOTIDE SEQUENCE [LARGE SCALE GENOMIC DNA]</scope>
    <source>
        <strain evidence="2">DG_78</strain>
    </source>
</reference>
<dbReference type="InterPro" id="IPR011042">
    <property type="entry name" value="6-blade_b-propeller_TolB-like"/>
</dbReference>
<evidence type="ECO:0000256" key="1">
    <source>
        <dbReference type="ARBA" id="ARBA00009820"/>
    </source>
</evidence>
<dbReference type="PANTHER" id="PTHR36842">
    <property type="entry name" value="PROTEIN TOLB HOMOLOG"/>
    <property type="match status" value="1"/>
</dbReference>